<evidence type="ECO:0000256" key="10">
    <source>
        <dbReference type="ARBA" id="ARBA00049244"/>
    </source>
</evidence>
<dbReference type="NCBIfam" id="TIGR00594">
    <property type="entry name" value="polc"/>
    <property type="match status" value="1"/>
</dbReference>
<dbReference type="CDD" id="cd04485">
    <property type="entry name" value="DnaE_OBF"/>
    <property type="match status" value="1"/>
</dbReference>
<keyword evidence="6" id="KW-0548">Nucleotidyltransferase</keyword>
<dbReference type="EMBL" id="BAAACZ010000009">
    <property type="protein sequence ID" value="GAA0456251.1"/>
    <property type="molecule type" value="Genomic_DNA"/>
</dbReference>
<dbReference type="Gene3D" id="1.10.10.1600">
    <property type="entry name" value="Bacterial DNA polymerase III alpha subunit, thumb domain"/>
    <property type="match status" value="1"/>
</dbReference>
<dbReference type="PANTHER" id="PTHR32294">
    <property type="entry name" value="DNA POLYMERASE III SUBUNIT ALPHA"/>
    <property type="match status" value="1"/>
</dbReference>
<evidence type="ECO:0000256" key="5">
    <source>
        <dbReference type="ARBA" id="ARBA00022679"/>
    </source>
</evidence>
<dbReference type="Pfam" id="PF07733">
    <property type="entry name" value="DNA_pol3_alpha"/>
    <property type="match status" value="1"/>
</dbReference>
<comment type="similarity">
    <text evidence="2">Belongs to the DNA polymerase type-C family. DnaE subfamily.</text>
</comment>
<evidence type="ECO:0000256" key="9">
    <source>
        <dbReference type="ARBA" id="ARBA00025611"/>
    </source>
</evidence>
<dbReference type="Gene3D" id="3.20.20.140">
    <property type="entry name" value="Metal-dependent hydrolases"/>
    <property type="match status" value="1"/>
</dbReference>
<evidence type="ECO:0000256" key="2">
    <source>
        <dbReference type="ARBA" id="ARBA00009496"/>
    </source>
</evidence>
<dbReference type="Pfam" id="PF02811">
    <property type="entry name" value="PHP"/>
    <property type="match status" value="1"/>
</dbReference>
<evidence type="ECO:0000256" key="1">
    <source>
        <dbReference type="ARBA" id="ARBA00004496"/>
    </source>
</evidence>
<dbReference type="Pfam" id="PF17657">
    <property type="entry name" value="DNA_pol3_finger"/>
    <property type="match status" value="1"/>
</dbReference>
<gene>
    <name evidence="12" type="primary">dnaE</name>
    <name evidence="12" type="ORF">GCM10008935_08870</name>
</gene>
<evidence type="ECO:0000256" key="4">
    <source>
        <dbReference type="ARBA" id="ARBA00019114"/>
    </source>
</evidence>
<proteinExistence type="inferred from homology"/>
<dbReference type="SUPFAM" id="SSF160975">
    <property type="entry name" value="AF1531-like"/>
    <property type="match status" value="1"/>
</dbReference>
<dbReference type="RefSeq" id="WP_343782064.1">
    <property type="nucleotide sequence ID" value="NZ_BAAACZ010000009.1"/>
</dbReference>
<dbReference type="EC" id="2.7.7.7" evidence="3"/>
<dbReference type="InterPro" id="IPR003141">
    <property type="entry name" value="Pol/His_phosphatase_N"/>
</dbReference>
<dbReference type="NCBIfam" id="NF004226">
    <property type="entry name" value="PRK05673.1"/>
    <property type="match status" value="1"/>
</dbReference>
<evidence type="ECO:0000256" key="7">
    <source>
        <dbReference type="ARBA" id="ARBA00022705"/>
    </source>
</evidence>
<evidence type="ECO:0000259" key="11">
    <source>
        <dbReference type="SMART" id="SM00481"/>
    </source>
</evidence>
<comment type="subcellular location">
    <subcellularLocation>
        <location evidence="1">Cytoplasm</location>
    </subcellularLocation>
</comment>
<dbReference type="PANTHER" id="PTHR32294:SF0">
    <property type="entry name" value="DNA POLYMERASE III SUBUNIT ALPHA"/>
    <property type="match status" value="1"/>
</dbReference>
<reference evidence="12 13" key="1">
    <citation type="journal article" date="2019" name="Int. J. Syst. Evol. Microbiol.">
        <title>The Global Catalogue of Microorganisms (GCM) 10K type strain sequencing project: providing services to taxonomists for standard genome sequencing and annotation.</title>
        <authorList>
            <consortium name="The Broad Institute Genomics Platform"/>
            <consortium name="The Broad Institute Genome Sequencing Center for Infectious Disease"/>
            <person name="Wu L."/>
            <person name="Ma J."/>
        </authorList>
    </citation>
    <scope>NUCLEOTIDE SEQUENCE [LARGE SCALE GENOMIC DNA]</scope>
    <source>
        <strain evidence="12 13">JCM 14193</strain>
    </source>
</reference>
<evidence type="ECO:0000256" key="6">
    <source>
        <dbReference type="ARBA" id="ARBA00022695"/>
    </source>
</evidence>
<dbReference type="InterPro" id="IPR011708">
    <property type="entry name" value="DNA_pol3_alpha_NTPase_dom"/>
</dbReference>
<sequence length="1115" mass="128160">MDFVHLQVHSSYTLMQSAVNIEKLVKKASEKQFKALALTDEEVLHGSYQFVKLCEQYGIKPILGMTCSVYLPDEQRPARFILLAKDEKGYQSLVRLTNDLHVNGKKLTLKDLANLEDIIPIISFYNTFMEELIYLSEFNRLAQLVELVDESFEQWYINVQPNQQGHVITWLHNEGSQYLDHSVVTDDVRYVEGKDRIGYDALKAIKHNATIQQNASTADSATYLKTLEEYDQSFTQEWKEAIKRTNDIAFKCHISMSQKWFTLPTFPKEQENQTSVAMLSDICYKALQLKYGDEQQKAAESRLLHELSIINSMEFADYFLIVWDLVKYAKQSDILTGPGRGSAAGSIVAYLLNITEVDPIKHDLLFERFLNPERQSMPDIDIDFSDYRRDEVLHYVKRKYGQDHVAKIITFGTFQAKSAIRELSKVFQIKKEQLTYLLKQLPQQMTSLKQVVINNEGLKQYIKQSDTLIKMFQAAMVIEGLPRHHSVHAAGVIISDQPLLGRVPMFNGDDGVLLTQLPMNELESLGLLKMDFLGLRNLTLIERMMKQINEREGKTLTLNQIPQQDLKTFKLLQKGFTTGVFQLESDGMKSALRSIKPTTFEDIVAVISLYRPGPMQFIETFSERKHGKSPTEYVHDDLKPVLKETFGVLIYQEQIMQIASRLAGFSLSQADLLRRAISKKDRGSIDRLRSAFINGSTKRGYDLAVSEQIFDWVERFADYGFNKSHAVAYSMISYQIAYFKANFPAYFYAELLTSMMHDSNKLERYMKEARQIGLKVLPPSINESFGKFTVKDSNTIRFGLLAVKGFGKQAYEEIIRARKQKQFRSLFDLCQRVSLQVVNRPIIESLIVVGALDDIHPNRAQLLASIVQAMDQGELFSAMDDQFSWDDDLFNIEVEYTDVDSFPILKELSMEKEVMGFRISEHPLSRIRRTLTRQGNQTISQVVKQKLKSQHQLIASISRLKPIRTKRGEQMAFLTLEDETSDIGCVIFPKLYREVGRELSEEQMVQVYGKIDERQGSKQIIIQSIKPFDFESVPKDSHQQLFIKLLPGDETEQLNYIKTVSNQFSGTSPIAVYSLSYRKVFKLSPQFDIVINGESLEVLRDYFEKDHVVVRNLSM</sequence>
<dbReference type="Pfam" id="PF01336">
    <property type="entry name" value="tRNA_anti-codon"/>
    <property type="match status" value="1"/>
</dbReference>
<keyword evidence="5" id="KW-0808">Transferase</keyword>
<dbReference type="InterPro" id="IPR029460">
    <property type="entry name" value="DNAPol_HHH"/>
</dbReference>
<evidence type="ECO:0000313" key="12">
    <source>
        <dbReference type="EMBL" id="GAA0456251.1"/>
    </source>
</evidence>
<protein>
    <recommendedName>
        <fullName evidence="4">DNA polymerase III subunit alpha</fullName>
        <ecNumber evidence="3">2.7.7.7</ecNumber>
    </recommendedName>
</protein>
<keyword evidence="13" id="KW-1185">Reference proteome</keyword>
<dbReference type="Proteomes" id="UP001500740">
    <property type="component" value="Unassembled WGS sequence"/>
</dbReference>
<organism evidence="12 13">
    <name type="scientific">Alkalibacillus silvisoli</name>
    <dbReference type="NCBI Taxonomy" id="392823"/>
    <lineage>
        <taxon>Bacteria</taxon>
        <taxon>Bacillati</taxon>
        <taxon>Bacillota</taxon>
        <taxon>Bacilli</taxon>
        <taxon>Bacillales</taxon>
        <taxon>Bacillaceae</taxon>
        <taxon>Alkalibacillus</taxon>
    </lineage>
</organism>
<dbReference type="InterPro" id="IPR004365">
    <property type="entry name" value="NA-bd_OB_tRNA"/>
</dbReference>
<dbReference type="InterPro" id="IPR016195">
    <property type="entry name" value="Pol/histidinol_Pase-like"/>
</dbReference>
<dbReference type="InterPro" id="IPR004013">
    <property type="entry name" value="PHP_dom"/>
</dbReference>
<evidence type="ECO:0000313" key="13">
    <source>
        <dbReference type="Proteomes" id="UP001500740"/>
    </source>
</evidence>
<comment type="function">
    <text evidence="9">DNA polymerase III is a complex, multichain enzyme responsible for most of the replicative synthesis in bacteria. This DNA polymerase also exhibits 3' to 5' exonuclease activity. The alpha chain is the DNA polymerase.</text>
</comment>
<comment type="catalytic activity">
    <reaction evidence="10">
        <text>DNA(n) + a 2'-deoxyribonucleoside 5'-triphosphate = DNA(n+1) + diphosphate</text>
        <dbReference type="Rhea" id="RHEA:22508"/>
        <dbReference type="Rhea" id="RHEA-COMP:17339"/>
        <dbReference type="Rhea" id="RHEA-COMP:17340"/>
        <dbReference type="ChEBI" id="CHEBI:33019"/>
        <dbReference type="ChEBI" id="CHEBI:61560"/>
        <dbReference type="ChEBI" id="CHEBI:173112"/>
        <dbReference type="EC" id="2.7.7.7"/>
    </reaction>
</comment>
<dbReference type="CDD" id="cd07431">
    <property type="entry name" value="PHP_PolIIIA"/>
    <property type="match status" value="1"/>
</dbReference>
<evidence type="ECO:0000256" key="8">
    <source>
        <dbReference type="ARBA" id="ARBA00022932"/>
    </source>
</evidence>
<dbReference type="InterPro" id="IPR012340">
    <property type="entry name" value="NA-bd_OB-fold"/>
</dbReference>
<dbReference type="Pfam" id="PF14579">
    <property type="entry name" value="HHH_6"/>
    <property type="match status" value="1"/>
</dbReference>
<comment type="caution">
    <text evidence="12">The sequence shown here is derived from an EMBL/GenBank/DDBJ whole genome shotgun (WGS) entry which is preliminary data.</text>
</comment>
<dbReference type="Gene3D" id="1.10.150.870">
    <property type="match status" value="1"/>
</dbReference>
<dbReference type="InterPro" id="IPR004805">
    <property type="entry name" value="DnaE2/DnaE/PolC"/>
</dbReference>
<dbReference type="InterPro" id="IPR041931">
    <property type="entry name" value="DNA_pol3_alpha_thumb_dom"/>
</dbReference>
<feature type="domain" description="Polymerase/histidinol phosphatase N-terminal" evidence="11">
    <location>
        <begin position="4"/>
        <end position="71"/>
    </location>
</feature>
<dbReference type="SUPFAM" id="SSF89550">
    <property type="entry name" value="PHP domain-like"/>
    <property type="match status" value="1"/>
</dbReference>
<keyword evidence="8" id="KW-0239">DNA-directed DNA polymerase</keyword>
<name>A0ABN0ZR20_9BACI</name>
<dbReference type="InterPro" id="IPR040982">
    <property type="entry name" value="DNA_pol3_finger"/>
</dbReference>
<dbReference type="Gene3D" id="2.40.50.140">
    <property type="entry name" value="Nucleic acid-binding proteins"/>
    <property type="match status" value="1"/>
</dbReference>
<accession>A0ABN0ZR20</accession>
<dbReference type="SMART" id="SM00481">
    <property type="entry name" value="POLIIIAc"/>
    <property type="match status" value="1"/>
</dbReference>
<evidence type="ECO:0000256" key="3">
    <source>
        <dbReference type="ARBA" id="ARBA00012417"/>
    </source>
</evidence>
<keyword evidence="7" id="KW-0235">DNA replication</keyword>